<feature type="transmembrane region" description="Helical" evidence="11">
    <location>
        <begin position="32"/>
        <end position="51"/>
    </location>
</feature>
<keyword evidence="3 10" id="KW-0349">Heme</keyword>
<name>A0ABY5PJ28_9ACTN</name>
<dbReference type="SUPFAM" id="SSF81648">
    <property type="entry name" value="a domain/subunit of cytochrome bc1 complex (Ubiquinol-cytochrome c reductase)"/>
    <property type="match status" value="1"/>
</dbReference>
<feature type="domain" description="Cytochrome b/b6 C-terminal region profile" evidence="12">
    <location>
        <begin position="13"/>
        <end position="142"/>
    </location>
</feature>
<dbReference type="Gene3D" id="1.20.810.10">
    <property type="entry name" value="Cytochrome Bc1 Complex, Chain C"/>
    <property type="match status" value="1"/>
</dbReference>
<evidence type="ECO:0000256" key="9">
    <source>
        <dbReference type="ARBA" id="ARBA00023136"/>
    </source>
</evidence>
<keyword evidence="8 10" id="KW-0408">Iron</keyword>
<feature type="transmembrane region" description="Helical" evidence="11">
    <location>
        <begin position="87"/>
        <end position="109"/>
    </location>
</feature>
<dbReference type="InterPro" id="IPR009056">
    <property type="entry name" value="Cyt_c-like_dom"/>
</dbReference>
<dbReference type="InterPro" id="IPR027387">
    <property type="entry name" value="Cytb/b6-like_sf"/>
</dbReference>
<dbReference type="Pfam" id="PF00032">
    <property type="entry name" value="Cytochrom_B_C"/>
    <property type="match status" value="1"/>
</dbReference>
<proteinExistence type="predicted"/>
<evidence type="ECO:0000256" key="8">
    <source>
        <dbReference type="ARBA" id="ARBA00023004"/>
    </source>
</evidence>
<keyword evidence="9 11" id="KW-0472">Membrane</keyword>
<organism evidence="14 15">
    <name type="scientific">Svornostia abyssi</name>
    <dbReference type="NCBI Taxonomy" id="2898438"/>
    <lineage>
        <taxon>Bacteria</taxon>
        <taxon>Bacillati</taxon>
        <taxon>Actinomycetota</taxon>
        <taxon>Thermoleophilia</taxon>
        <taxon>Solirubrobacterales</taxon>
        <taxon>Baekduiaceae</taxon>
        <taxon>Svornostia</taxon>
    </lineage>
</organism>
<evidence type="ECO:0000256" key="1">
    <source>
        <dbReference type="ARBA" id="ARBA00004141"/>
    </source>
</evidence>
<evidence type="ECO:0000256" key="11">
    <source>
        <dbReference type="SAM" id="Phobius"/>
    </source>
</evidence>
<sequence>MNHRQKEEYLREYSVLKNQGKPFWPYAVAKDGAMAIVVVGSIILMSLVLGAELGPKADGTTTTYVPRPEWYFFFLFELLRIIKPPELVPLATIGIPTICMILLFLLPFYDRGPERRPERRPIATTAGIFTIVAMGYLTYLGAAAGSPNEVELEASASVRAQGPAMVEQFEAGKQVLAQSGCLACHKIGENGNDGPGPHLDDIASRLPRDAIARTLVNPTAPMPSYAQLQEQDPERFNNLVAFLSQLKGEEEE</sequence>
<accession>A0ABY5PJ28</accession>
<dbReference type="InterPro" id="IPR036150">
    <property type="entry name" value="Cyt_b/b6_C_sf"/>
</dbReference>
<dbReference type="PROSITE" id="PS51007">
    <property type="entry name" value="CYTC"/>
    <property type="match status" value="1"/>
</dbReference>
<evidence type="ECO:0000259" key="12">
    <source>
        <dbReference type="PROSITE" id="PS51003"/>
    </source>
</evidence>
<dbReference type="Pfam" id="PF13442">
    <property type="entry name" value="Cytochrome_CBB3"/>
    <property type="match status" value="1"/>
</dbReference>
<evidence type="ECO:0000256" key="5">
    <source>
        <dbReference type="ARBA" id="ARBA00022723"/>
    </source>
</evidence>
<evidence type="ECO:0000256" key="3">
    <source>
        <dbReference type="ARBA" id="ARBA00022617"/>
    </source>
</evidence>
<gene>
    <name evidence="14" type="ORF">LRS13_03725</name>
</gene>
<keyword evidence="2" id="KW-0813">Transport</keyword>
<keyword evidence="5 10" id="KW-0479">Metal-binding</keyword>
<keyword evidence="15" id="KW-1185">Reference proteome</keyword>
<protein>
    <submittedName>
        <fullName evidence="14">C-type cytochrome</fullName>
    </submittedName>
</protein>
<feature type="transmembrane region" description="Helical" evidence="11">
    <location>
        <begin position="121"/>
        <end position="142"/>
    </location>
</feature>
<evidence type="ECO:0000256" key="4">
    <source>
        <dbReference type="ARBA" id="ARBA00022692"/>
    </source>
</evidence>
<dbReference type="PROSITE" id="PS51003">
    <property type="entry name" value="CYTB_CTER"/>
    <property type="match status" value="1"/>
</dbReference>
<comment type="subcellular location">
    <subcellularLocation>
        <location evidence="1">Membrane</location>
        <topology evidence="1">Multi-pass membrane protein</topology>
    </subcellularLocation>
</comment>
<keyword evidence="7 11" id="KW-1133">Transmembrane helix</keyword>
<dbReference type="SUPFAM" id="SSF46626">
    <property type="entry name" value="Cytochrome c"/>
    <property type="match status" value="1"/>
</dbReference>
<evidence type="ECO:0000259" key="13">
    <source>
        <dbReference type="PROSITE" id="PS51007"/>
    </source>
</evidence>
<keyword evidence="6" id="KW-0249">Electron transport</keyword>
<dbReference type="InterPro" id="IPR036909">
    <property type="entry name" value="Cyt_c-like_dom_sf"/>
</dbReference>
<dbReference type="Gene3D" id="1.10.760.10">
    <property type="entry name" value="Cytochrome c-like domain"/>
    <property type="match status" value="1"/>
</dbReference>
<dbReference type="RefSeq" id="WP_353865128.1">
    <property type="nucleotide sequence ID" value="NZ_CP088295.1"/>
</dbReference>
<feature type="domain" description="Cytochrome c" evidence="13">
    <location>
        <begin position="167"/>
        <end position="247"/>
    </location>
</feature>
<dbReference type="EMBL" id="CP088295">
    <property type="protein sequence ID" value="UUY04652.1"/>
    <property type="molecule type" value="Genomic_DNA"/>
</dbReference>
<evidence type="ECO:0000313" key="15">
    <source>
        <dbReference type="Proteomes" id="UP001058860"/>
    </source>
</evidence>
<dbReference type="InterPro" id="IPR005798">
    <property type="entry name" value="Cyt_b/b6_C"/>
</dbReference>
<evidence type="ECO:0000256" key="2">
    <source>
        <dbReference type="ARBA" id="ARBA00022448"/>
    </source>
</evidence>
<evidence type="ECO:0000256" key="10">
    <source>
        <dbReference type="PROSITE-ProRule" id="PRU00433"/>
    </source>
</evidence>
<keyword evidence="4 11" id="KW-0812">Transmembrane</keyword>
<reference evidence="15" key="1">
    <citation type="submission" date="2021-11" db="EMBL/GenBank/DDBJ databases">
        <title>Cultivation dependent microbiological survey of springs from the worlds oldest radium mine currently devoted to the extraction of radon-saturated water.</title>
        <authorList>
            <person name="Kapinusova G."/>
            <person name="Smrhova T."/>
            <person name="Strejcek M."/>
            <person name="Suman J."/>
            <person name="Jani K."/>
            <person name="Pajer P."/>
            <person name="Uhlik O."/>
        </authorList>
    </citation>
    <scope>NUCLEOTIDE SEQUENCE [LARGE SCALE GENOMIC DNA]</scope>
    <source>
        <strain evidence="15">J379</strain>
    </source>
</reference>
<evidence type="ECO:0000256" key="7">
    <source>
        <dbReference type="ARBA" id="ARBA00022989"/>
    </source>
</evidence>
<dbReference type="Proteomes" id="UP001058860">
    <property type="component" value="Chromosome"/>
</dbReference>
<evidence type="ECO:0000313" key="14">
    <source>
        <dbReference type="EMBL" id="UUY04652.1"/>
    </source>
</evidence>
<evidence type="ECO:0000256" key="6">
    <source>
        <dbReference type="ARBA" id="ARBA00022982"/>
    </source>
</evidence>